<dbReference type="AlphaFoldDB" id="A0A0B0IJQ1"/>
<evidence type="ECO:0000259" key="9">
    <source>
        <dbReference type="Pfam" id="PF16363"/>
    </source>
</evidence>
<dbReference type="FunFam" id="3.40.50.720:FF:000040">
    <property type="entry name" value="UDP-glucose 4-epimerase"/>
    <property type="match status" value="1"/>
</dbReference>
<dbReference type="Gene3D" id="3.40.50.720">
    <property type="entry name" value="NAD(P)-binding Rossmann-like Domain"/>
    <property type="match status" value="1"/>
</dbReference>
<dbReference type="STRING" id="333138.LQ50_04990"/>
<dbReference type="NCBIfam" id="NF007956">
    <property type="entry name" value="PRK10675.1"/>
    <property type="match status" value="1"/>
</dbReference>
<proteinExistence type="inferred from homology"/>
<dbReference type="EC" id="5.1.3.2" evidence="4 8"/>
<dbReference type="Proteomes" id="UP000030832">
    <property type="component" value="Unassembled WGS sequence"/>
</dbReference>
<sequence>MEWVWVILVTGGAGYIGSHTCVELLNAGYDIVVVDNFSNSKYESVDRIKELSGQDFPFYEVDLLDKAALEKVFVEHNIKAVVHFAGLKAVGESVEIPLHYYHTNITGTLVLCELMQAYGVKNIVFSSSATVYGLPDRVPILEDFPLSATNPYGRTKLMIEEILRDVYVSDKEWSIALLRYFNPIGAHHSGRIGEDPNGIPNNLMPFITQVAVGKLNELKVFGNDYPTVDGTGVRDYIHVVDLAKGHLKALEKIVTTTGAHAYNLGTGNGYSVIEMVEAFKKASNRDVPYSIVERRPGDVGICYADPSKAKEELGWSADKGIEEMCADSWRWQENNPDGYK</sequence>
<dbReference type="OrthoDB" id="9801785at2"/>
<comment type="cofactor">
    <cofactor evidence="2 8">
        <name>NAD(+)</name>
        <dbReference type="ChEBI" id="CHEBI:57540"/>
    </cofactor>
</comment>
<dbReference type="GO" id="GO:0005829">
    <property type="term" value="C:cytosol"/>
    <property type="evidence" value="ECO:0007669"/>
    <property type="project" value="TreeGrafter"/>
</dbReference>
<keyword evidence="6 8" id="KW-0520">NAD</keyword>
<name>A0A0B0IJQ1_9BACI</name>
<dbReference type="Pfam" id="PF16363">
    <property type="entry name" value="GDP_Man_Dehyd"/>
    <property type="match status" value="1"/>
</dbReference>
<comment type="catalytic activity">
    <reaction evidence="1 8">
        <text>UDP-alpha-D-glucose = UDP-alpha-D-galactose</text>
        <dbReference type="Rhea" id="RHEA:22168"/>
        <dbReference type="ChEBI" id="CHEBI:58885"/>
        <dbReference type="ChEBI" id="CHEBI:66914"/>
        <dbReference type="EC" id="5.1.3.2"/>
    </reaction>
</comment>
<dbReference type="InterPro" id="IPR016040">
    <property type="entry name" value="NAD(P)-bd_dom"/>
</dbReference>
<evidence type="ECO:0000256" key="2">
    <source>
        <dbReference type="ARBA" id="ARBA00001911"/>
    </source>
</evidence>
<reference evidence="10 11" key="1">
    <citation type="submission" date="2014-09" db="EMBL/GenBank/DDBJ databases">
        <title>Genome sequencing and annotation of Bacillus Okhensis strain Kh10-101T.</title>
        <authorList>
            <person name="Prakash J.S."/>
        </authorList>
    </citation>
    <scope>NUCLEOTIDE SEQUENCE [LARGE SCALE GENOMIC DNA]</scope>
    <source>
        <strain evidence="11">Kh10-101T</strain>
    </source>
</reference>
<dbReference type="GO" id="GO:0003978">
    <property type="term" value="F:UDP-glucose 4-epimerase activity"/>
    <property type="evidence" value="ECO:0007669"/>
    <property type="project" value="UniProtKB-UniRule"/>
</dbReference>
<dbReference type="InterPro" id="IPR005886">
    <property type="entry name" value="UDP_G4E"/>
</dbReference>
<dbReference type="GO" id="GO:0006012">
    <property type="term" value="P:galactose metabolic process"/>
    <property type="evidence" value="ECO:0007669"/>
    <property type="project" value="UniProtKB-UniPathway"/>
</dbReference>
<dbReference type="Gene3D" id="3.90.25.10">
    <property type="entry name" value="UDP-galactose 4-epimerase, domain 1"/>
    <property type="match status" value="1"/>
</dbReference>
<dbReference type="SUPFAM" id="SSF51735">
    <property type="entry name" value="NAD(P)-binding Rossmann-fold domains"/>
    <property type="match status" value="1"/>
</dbReference>
<gene>
    <name evidence="10" type="ORF">LQ50_04990</name>
</gene>
<comment type="caution">
    <text evidence="10">The sequence shown here is derived from an EMBL/GenBank/DDBJ whole genome shotgun (WGS) entry which is preliminary data.</text>
</comment>
<dbReference type="eggNOG" id="COG1087">
    <property type="taxonomic scope" value="Bacteria"/>
</dbReference>
<protein>
    <recommendedName>
        <fullName evidence="5 8">UDP-glucose 4-epimerase</fullName>
        <ecNumber evidence="4 8">5.1.3.2</ecNumber>
    </recommendedName>
</protein>
<comment type="pathway">
    <text evidence="8">Carbohydrate metabolism; galactose metabolism.</text>
</comment>
<evidence type="ECO:0000313" key="11">
    <source>
        <dbReference type="Proteomes" id="UP000030832"/>
    </source>
</evidence>
<evidence type="ECO:0000256" key="6">
    <source>
        <dbReference type="ARBA" id="ARBA00023027"/>
    </source>
</evidence>
<accession>A0A0B0IJQ1</accession>
<organism evidence="10 11">
    <name type="scientific">Halalkalibacter okhensis</name>
    <dbReference type="NCBI Taxonomy" id="333138"/>
    <lineage>
        <taxon>Bacteria</taxon>
        <taxon>Bacillati</taxon>
        <taxon>Bacillota</taxon>
        <taxon>Bacilli</taxon>
        <taxon>Bacillales</taxon>
        <taxon>Bacillaceae</taxon>
        <taxon>Halalkalibacter</taxon>
    </lineage>
</organism>
<dbReference type="UniPathway" id="UPA00214"/>
<evidence type="ECO:0000256" key="4">
    <source>
        <dbReference type="ARBA" id="ARBA00013189"/>
    </source>
</evidence>
<keyword evidence="8" id="KW-0119">Carbohydrate metabolism</keyword>
<keyword evidence="7 8" id="KW-0413">Isomerase</keyword>
<evidence type="ECO:0000256" key="1">
    <source>
        <dbReference type="ARBA" id="ARBA00000083"/>
    </source>
</evidence>
<comment type="similarity">
    <text evidence="3 8">Belongs to the NAD(P)-dependent epimerase/dehydratase family.</text>
</comment>
<dbReference type="NCBIfam" id="TIGR01179">
    <property type="entry name" value="galE"/>
    <property type="match status" value="1"/>
</dbReference>
<keyword evidence="11" id="KW-1185">Reference proteome</keyword>
<evidence type="ECO:0000256" key="8">
    <source>
        <dbReference type="RuleBase" id="RU366046"/>
    </source>
</evidence>
<evidence type="ECO:0000256" key="7">
    <source>
        <dbReference type="ARBA" id="ARBA00023235"/>
    </source>
</evidence>
<dbReference type="CDD" id="cd05247">
    <property type="entry name" value="UDP_G4E_1_SDR_e"/>
    <property type="match status" value="1"/>
</dbReference>
<evidence type="ECO:0000256" key="5">
    <source>
        <dbReference type="ARBA" id="ARBA00018569"/>
    </source>
</evidence>
<dbReference type="EMBL" id="JRJU01000004">
    <property type="protein sequence ID" value="KHF41127.1"/>
    <property type="molecule type" value="Genomic_DNA"/>
</dbReference>
<evidence type="ECO:0000313" key="10">
    <source>
        <dbReference type="EMBL" id="KHF41127.1"/>
    </source>
</evidence>
<dbReference type="PANTHER" id="PTHR43725:SF47">
    <property type="entry name" value="UDP-GLUCOSE 4-EPIMERASE"/>
    <property type="match status" value="1"/>
</dbReference>
<dbReference type="PRINTS" id="PR01713">
    <property type="entry name" value="NUCEPIMERASE"/>
</dbReference>
<dbReference type="InterPro" id="IPR036291">
    <property type="entry name" value="NAD(P)-bd_dom_sf"/>
</dbReference>
<dbReference type="PANTHER" id="PTHR43725">
    <property type="entry name" value="UDP-GLUCOSE 4-EPIMERASE"/>
    <property type="match status" value="1"/>
</dbReference>
<comment type="subunit">
    <text evidence="8">Homodimer.</text>
</comment>
<feature type="domain" description="NAD(P)-binding" evidence="9">
    <location>
        <begin position="8"/>
        <end position="327"/>
    </location>
</feature>
<evidence type="ECO:0000256" key="3">
    <source>
        <dbReference type="ARBA" id="ARBA00007637"/>
    </source>
</evidence>